<dbReference type="Proteomes" id="UP000298663">
    <property type="component" value="Chromosome X"/>
</dbReference>
<comment type="caution">
    <text evidence="1">The sequence shown here is derived from an EMBL/GenBank/DDBJ whole genome shotgun (WGS) entry which is preliminary data.</text>
</comment>
<name>A0A4U8V073_STECR</name>
<reference evidence="1 2" key="2">
    <citation type="journal article" date="2019" name="G3 (Bethesda)">
        <title>Hybrid Assembly of the Genome of the Entomopathogenic Nematode Steinernema carpocapsae Identifies the X-Chromosome.</title>
        <authorList>
            <person name="Serra L."/>
            <person name="Macchietto M."/>
            <person name="Macias-Munoz A."/>
            <person name="McGill C.J."/>
            <person name="Rodriguez I.M."/>
            <person name="Rodriguez B."/>
            <person name="Murad R."/>
            <person name="Mortazavi A."/>
        </authorList>
    </citation>
    <scope>NUCLEOTIDE SEQUENCE [LARGE SCALE GENOMIC DNA]</scope>
    <source>
        <strain evidence="1 2">ALL</strain>
    </source>
</reference>
<dbReference type="EMBL" id="AZBU02000001">
    <property type="protein sequence ID" value="TMS38639.1"/>
    <property type="molecule type" value="Genomic_DNA"/>
</dbReference>
<organism evidence="1 2">
    <name type="scientific">Steinernema carpocapsae</name>
    <name type="common">Entomopathogenic nematode</name>
    <dbReference type="NCBI Taxonomy" id="34508"/>
    <lineage>
        <taxon>Eukaryota</taxon>
        <taxon>Metazoa</taxon>
        <taxon>Ecdysozoa</taxon>
        <taxon>Nematoda</taxon>
        <taxon>Chromadorea</taxon>
        <taxon>Rhabditida</taxon>
        <taxon>Tylenchina</taxon>
        <taxon>Panagrolaimomorpha</taxon>
        <taxon>Strongyloidoidea</taxon>
        <taxon>Steinernematidae</taxon>
        <taxon>Steinernema</taxon>
    </lineage>
</organism>
<dbReference type="EMBL" id="CM016762">
    <property type="protein sequence ID" value="TMS38639.1"/>
    <property type="molecule type" value="Genomic_DNA"/>
</dbReference>
<evidence type="ECO:0000313" key="1">
    <source>
        <dbReference type="EMBL" id="TMS38639.1"/>
    </source>
</evidence>
<dbReference type="AlphaFoldDB" id="A0A4U8V073"/>
<evidence type="ECO:0000313" key="2">
    <source>
        <dbReference type="Proteomes" id="UP000298663"/>
    </source>
</evidence>
<keyword evidence="2" id="KW-1185">Reference proteome</keyword>
<accession>A0A4U8V073</accession>
<reference evidence="1 2" key="1">
    <citation type="journal article" date="2015" name="Genome Biol.">
        <title>Comparative genomics of Steinernema reveals deeply conserved gene regulatory networks.</title>
        <authorList>
            <person name="Dillman A.R."/>
            <person name="Macchietto M."/>
            <person name="Porter C.F."/>
            <person name="Rogers A."/>
            <person name="Williams B."/>
            <person name="Antoshechkin I."/>
            <person name="Lee M.M."/>
            <person name="Goodwin Z."/>
            <person name="Lu X."/>
            <person name="Lewis E.E."/>
            <person name="Goodrich-Blair H."/>
            <person name="Stock S.P."/>
            <person name="Adams B.J."/>
            <person name="Sternberg P.W."/>
            <person name="Mortazavi A."/>
        </authorList>
    </citation>
    <scope>NUCLEOTIDE SEQUENCE [LARGE SCALE GENOMIC DNA]</scope>
    <source>
        <strain evidence="1 2">ALL</strain>
    </source>
</reference>
<gene>
    <name evidence="1" type="ORF">L596_005318</name>
</gene>
<protein>
    <submittedName>
        <fullName evidence="1">Uncharacterized protein</fullName>
    </submittedName>
</protein>
<proteinExistence type="predicted"/>
<sequence length="83" mass="9533">MSNLQSSMKFILCYLREFHFEVLPRAGETRKRTINFQVLLRQNSHICTNVFAFIVAHVSKLVNNDTLKSGRPIFETQGFSNAA</sequence>